<proteinExistence type="predicted"/>
<name>T0GEC5_9LEPT</name>
<gene>
    <name evidence="1" type="ORF">LEP1GSC050_1865</name>
</gene>
<dbReference type="STRING" id="1049789.LEP1GSC050_1865"/>
<dbReference type="AlphaFoldDB" id="T0GEC5"/>
<evidence type="ECO:0000313" key="2">
    <source>
        <dbReference type="Proteomes" id="UP000015454"/>
    </source>
</evidence>
<organism evidence="1 2">
    <name type="scientific">Leptospira broomii serovar Hurstbridge str. 5399</name>
    <dbReference type="NCBI Taxonomy" id="1049789"/>
    <lineage>
        <taxon>Bacteria</taxon>
        <taxon>Pseudomonadati</taxon>
        <taxon>Spirochaetota</taxon>
        <taxon>Spirochaetia</taxon>
        <taxon>Leptospirales</taxon>
        <taxon>Leptospiraceae</taxon>
        <taxon>Leptospira</taxon>
    </lineage>
</organism>
<accession>T0GEC5</accession>
<protein>
    <submittedName>
        <fullName evidence="1">Uncharacterized protein</fullName>
    </submittedName>
</protein>
<sequence length="91" mass="10634">MFALRSVFFVPLFLSFIAENRHSYNFENRINRNPLTSPFIRFTLSRINFNRTISLSIFERNLNRGVNCDIHFDFLCGSLDAFSFCSIILSA</sequence>
<reference evidence="1" key="1">
    <citation type="submission" date="2013-05" db="EMBL/GenBank/DDBJ databases">
        <authorList>
            <person name="Harkins D.M."/>
            <person name="Durkin A.S."/>
            <person name="Brinkac L.M."/>
            <person name="Haft D.H."/>
            <person name="Selengut J.D."/>
            <person name="Sanka R."/>
            <person name="DePew J."/>
            <person name="Purushe J."/>
            <person name="Hartskeerl R.A."/>
            <person name="Ahmed A."/>
            <person name="van der Linden H."/>
            <person name="Goris M.G.A."/>
            <person name="Vinetz J.M."/>
            <person name="Sutton G.G."/>
            <person name="Nierman W.C."/>
            <person name="Fouts D.E."/>
        </authorList>
    </citation>
    <scope>NUCLEOTIDE SEQUENCE [LARGE SCALE GENOMIC DNA]</scope>
    <source>
        <strain evidence="1">5399</strain>
    </source>
</reference>
<evidence type="ECO:0000313" key="1">
    <source>
        <dbReference type="EMBL" id="EQA43758.1"/>
    </source>
</evidence>
<dbReference type="EMBL" id="AHMO02000010">
    <property type="protein sequence ID" value="EQA43758.1"/>
    <property type="molecule type" value="Genomic_DNA"/>
</dbReference>
<dbReference type="Proteomes" id="UP000015454">
    <property type="component" value="Unassembled WGS sequence"/>
</dbReference>
<keyword evidence="2" id="KW-1185">Reference proteome</keyword>
<comment type="caution">
    <text evidence="1">The sequence shown here is derived from an EMBL/GenBank/DDBJ whole genome shotgun (WGS) entry which is preliminary data.</text>
</comment>